<comment type="similarity">
    <text evidence="1">Belongs to the AB hydrolase superfamily. AB hydrolase 2 family.</text>
</comment>
<feature type="domain" description="Phospholipase/carboxylesterase/thioesterase" evidence="3">
    <location>
        <begin position="28"/>
        <end position="214"/>
    </location>
</feature>
<dbReference type="OrthoDB" id="9801763at2"/>
<evidence type="ECO:0000259" key="3">
    <source>
        <dbReference type="Pfam" id="PF02230"/>
    </source>
</evidence>
<organism evidence="4 5">
    <name type="scientific">Pseudomonas fluorescens</name>
    <dbReference type="NCBI Taxonomy" id="294"/>
    <lineage>
        <taxon>Bacteria</taxon>
        <taxon>Pseudomonadati</taxon>
        <taxon>Pseudomonadota</taxon>
        <taxon>Gammaproteobacteria</taxon>
        <taxon>Pseudomonadales</taxon>
        <taxon>Pseudomonadaceae</taxon>
        <taxon>Pseudomonas</taxon>
    </lineage>
</organism>
<name>A0A1T2YCG1_PSEFL</name>
<dbReference type="Proteomes" id="UP000190965">
    <property type="component" value="Unassembled WGS sequence"/>
</dbReference>
<keyword evidence="2" id="KW-0378">Hydrolase</keyword>
<sequence>MTSSIELPALHTDHTTGLHYRLRPAHATPRARLVLLHGVGGNEANLVGLINHLPQDLELLFVRAPLQMGLQSYAWFQVSFTSDGPRINEPQAEASRQLLIQFVHHQAPLPTLIAGFSQGGIMSASVALSAPKAVAGFGLLSGRILPELKPAIATRDELQHLSAFVAHGRNDEKLPVAWAERSREILSALGVSCRYQVYDMAHEIIEAQIGDFVSWVEDTLQNNAR</sequence>
<dbReference type="SUPFAM" id="SSF53474">
    <property type="entry name" value="alpha/beta-Hydrolases"/>
    <property type="match status" value="1"/>
</dbReference>
<dbReference type="InterPro" id="IPR029058">
    <property type="entry name" value="AB_hydrolase_fold"/>
</dbReference>
<dbReference type="Pfam" id="PF02230">
    <property type="entry name" value="Abhydrolase_2"/>
    <property type="match status" value="1"/>
</dbReference>
<dbReference type="Gene3D" id="3.40.50.1820">
    <property type="entry name" value="alpha/beta hydrolase"/>
    <property type="match status" value="1"/>
</dbReference>
<protein>
    <submittedName>
        <fullName evidence="4">Phospholipase</fullName>
    </submittedName>
</protein>
<evidence type="ECO:0000313" key="5">
    <source>
        <dbReference type="Proteomes" id="UP000190965"/>
    </source>
</evidence>
<comment type="caution">
    <text evidence="4">The sequence shown here is derived from an EMBL/GenBank/DDBJ whole genome shotgun (WGS) entry which is preliminary data.</text>
</comment>
<dbReference type="GO" id="GO:0016787">
    <property type="term" value="F:hydrolase activity"/>
    <property type="evidence" value="ECO:0007669"/>
    <property type="project" value="UniProtKB-KW"/>
</dbReference>
<dbReference type="InterPro" id="IPR050565">
    <property type="entry name" value="LYPA1-2/EST-like"/>
</dbReference>
<evidence type="ECO:0000256" key="1">
    <source>
        <dbReference type="ARBA" id="ARBA00006499"/>
    </source>
</evidence>
<dbReference type="EMBL" id="MSDF01000031">
    <property type="protein sequence ID" value="OPA89788.1"/>
    <property type="molecule type" value="Genomic_DNA"/>
</dbReference>
<dbReference type="PANTHER" id="PTHR10655">
    <property type="entry name" value="LYSOPHOSPHOLIPASE-RELATED"/>
    <property type="match status" value="1"/>
</dbReference>
<proteinExistence type="inferred from homology"/>
<dbReference type="PANTHER" id="PTHR10655:SF17">
    <property type="entry name" value="LYSOPHOSPHOLIPASE-LIKE PROTEIN 1"/>
    <property type="match status" value="1"/>
</dbReference>
<reference evidence="4 5" key="1">
    <citation type="submission" date="2016-12" db="EMBL/GenBank/DDBJ databases">
        <title>Draft genome sequences of seven strains of Pseudomonas fluorescens that produce 4-formylaminooxyvinylglycine.</title>
        <authorList>
            <person name="Okrent R.A."/>
            <person name="Manning V.A."/>
            <person name="Trippe K.M."/>
        </authorList>
    </citation>
    <scope>NUCLEOTIDE SEQUENCE [LARGE SCALE GENOMIC DNA]</scope>
    <source>
        <strain evidence="4 5">P5A</strain>
    </source>
</reference>
<evidence type="ECO:0000313" key="4">
    <source>
        <dbReference type="EMBL" id="OPA89788.1"/>
    </source>
</evidence>
<evidence type="ECO:0000256" key="2">
    <source>
        <dbReference type="ARBA" id="ARBA00022801"/>
    </source>
</evidence>
<accession>A0A1T2YCG1</accession>
<gene>
    <name evidence="4" type="ORF">BFW87_22235</name>
</gene>
<dbReference type="InterPro" id="IPR003140">
    <property type="entry name" value="PLipase/COase/thioEstase"/>
</dbReference>
<dbReference type="AlphaFoldDB" id="A0A1T2YCG1"/>
<dbReference type="RefSeq" id="WP_078741861.1">
    <property type="nucleotide sequence ID" value="NZ_MSDF01000031.1"/>
</dbReference>